<evidence type="ECO:0000313" key="2">
    <source>
        <dbReference type="EMBL" id="OGN31517.1"/>
    </source>
</evidence>
<evidence type="ECO:0000313" key="3">
    <source>
        <dbReference type="Proteomes" id="UP000177676"/>
    </source>
</evidence>
<reference evidence="2 3" key="1">
    <citation type="journal article" date="2016" name="Nat. Commun.">
        <title>Thousands of microbial genomes shed light on interconnected biogeochemical processes in an aquifer system.</title>
        <authorList>
            <person name="Anantharaman K."/>
            <person name="Brown C.T."/>
            <person name="Hug L.A."/>
            <person name="Sharon I."/>
            <person name="Castelle C.J."/>
            <person name="Probst A.J."/>
            <person name="Thomas B.C."/>
            <person name="Singh A."/>
            <person name="Wilkins M.J."/>
            <person name="Karaoz U."/>
            <person name="Brodie E.L."/>
            <person name="Williams K.H."/>
            <person name="Hubbard S.S."/>
            <person name="Banfield J.F."/>
        </authorList>
    </citation>
    <scope>NUCLEOTIDE SEQUENCE [LARGE SCALE GENOMIC DNA]</scope>
</reference>
<name>A0A1F8H1K2_9BACT</name>
<accession>A0A1F8H1K2</accession>
<sequence length="105" mass="11845">MCAKINKKINKSRFDLESLKRLNLDLVKPSLVTKSAMAAIFLFNLLFGFNAAGMLKNLTNPNAFVSPLFTLSREESPPVGLLRKMYTPEPSYVENYSKLFVGEVR</sequence>
<feature type="transmembrane region" description="Helical" evidence="1">
    <location>
        <begin position="36"/>
        <end position="55"/>
    </location>
</feature>
<dbReference type="EMBL" id="MGKS01000034">
    <property type="protein sequence ID" value="OGN31517.1"/>
    <property type="molecule type" value="Genomic_DNA"/>
</dbReference>
<keyword evidence="1" id="KW-1133">Transmembrane helix</keyword>
<dbReference type="AlphaFoldDB" id="A0A1F8H1K2"/>
<comment type="caution">
    <text evidence="2">The sequence shown here is derived from an EMBL/GenBank/DDBJ whole genome shotgun (WGS) entry which is preliminary data.</text>
</comment>
<organism evidence="2 3">
    <name type="scientific">Candidatus Yanofskybacteria bacterium RIFCSPLOWO2_02_FULL_43_10b</name>
    <dbReference type="NCBI Taxonomy" id="1802704"/>
    <lineage>
        <taxon>Bacteria</taxon>
        <taxon>Candidatus Yanofskyibacteriota</taxon>
    </lineage>
</organism>
<protein>
    <submittedName>
        <fullName evidence="2">Uncharacterized protein</fullName>
    </submittedName>
</protein>
<evidence type="ECO:0000256" key="1">
    <source>
        <dbReference type="SAM" id="Phobius"/>
    </source>
</evidence>
<gene>
    <name evidence="2" type="ORF">A3I92_00540</name>
</gene>
<keyword evidence="1" id="KW-0472">Membrane</keyword>
<dbReference type="Proteomes" id="UP000177676">
    <property type="component" value="Unassembled WGS sequence"/>
</dbReference>
<proteinExistence type="predicted"/>
<keyword evidence="1" id="KW-0812">Transmembrane</keyword>